<keyword evidence="3" id="KW-1185">Reference proteome</keyword>
<name>A0A9D3X4F3_9SAUR</name>
<reference evidence="2" key="1">
    <citation type="submission" date="2021-09" db="EMBL/GenBank/DDBJ databases">
        <title>The genome of Mauremys mutica provides insights into the evolution of semi-aquatic lifestyle.</title>
        <authorList>
            <person name="Gong S."/>
            <person name="Gao Y."/>
        </authorList>
    </citation>
    <scope>NUCLEOTIDE SEQUENCE</scope>
    <source>
        <strain evidence="2">MM-2020</strain>
        <tissue evidence="2">Muscle</tissue>
    </source>
</reference>
<gene>
    <name evidence="2" type="ORF">KIL84_017216</name>
</gene>
<proteinExistence type="predicted"/>
<protein>
    <submittedName>
        <fullName evidence="2">Uncharacterized protein</fullName>
    </submittedName>
</protein>
<evidence type="ECO:0000313" key="2">
    <source>
        <dbReference type="EMBL" id="KAH1173377.1"/>
    </source>
</evidence>
<organism evidence="2 3">
    <name type="scientific">Mauremys mutica</name>
    <name type="common">yellowpond turtle</name>
    <dbReference type="NCBI Taxonomy" id="74926"/>
    <lineage>
        <taxon>Eukaryota</taxon>
        <taxon>Metazoa</taxon>
        <taxon>Chordata</taxon>
        <taxon>Craniata</taxon>
        <taxon>Vertebrata</taxon>
        <taxon>Euteleostomi</taxon>
        <taxon>Archelosauria</taxon>
        <taxon>Testudinata</taxon>
        <taxon>Testudines</taxon>
        <taxon>Cryptodira</taxon>
        <taxon>Durocryptodira</taxon>
        <taxon>Testudinoidea</taxon>
        <taxon>Geoemydidae</taxon>
        <taxon>Geoemydinae</taxon>
        <taxon>Mauremys</taxon>
    </lineage>
</organism>
<dbReference type="Proteomes" id="UP000827986">
    <property type="component" value="Unassembled WGS sequence"/>
</dbReference>
<dbReference type="EMBL" id="JAHDVG010000482">
    <property type="protein sequence ID" value="KAH1173377.1"/>
    <property type="molecule type" value="Genomic_DNA"/>
</dbReference>
<sequence>MCPGARCLCCSAWQCPPEEQGAKPQGTALIPCQPGSPSHWMSIVPMGASSTAGMSLCSSSHSCHLQALGCPPPPCLVPSTGNAAPQLHPLPQSSAEPTPVLLLGGGGEEQQQQILHEKIKKKFCGEH</sequence>
<comment type="caution">
    <text evidence="2">The sequence shown here is derived from an EMBL/GenBank/DDBJ whole genome shotgun (WGS) entry which is preliminary data.</text>
</comment>
<feature type="region of interest" description="Disordered" evidence="1">
    <location>
        <begin position="86"/>
        <end position="109"/>
    </location>
</feature>
<dbReference type="AlphaFoldDB" id="A0A9D3X4F3"/>
<evidence type="ECO:0000256" key="1">
    <source>
        <dbReference type="SAM" id="MobiDB-lite"/>
    </source>
</evidence>
<evidence type="ECO:0000313" key="3">
    <source>
        <dbReference type="Proteomes" id="UP000827986"/>
    </source>
</evidence>
<accession>A0A9D3X4F3</accession>